<dbReference type="PANTHER" id="PTHR30007">
    <property type="entry name" value="PHP DOMAIN PROTEIN"/>
    <property type="match status" value="1"/>
</dbReference>
<dbReference type="Pfam" id="PF01609">
    <property type="entry name" value="DDE_Tnp_1"/>
    <property type="match status" value="1"/>
</dbReference>
<evidence type="ECO:0000313" key="4">
    <source>
        <dbReference type="Proteomes" id="UP000199608"/>
    </source>
</evidence>
<sequence>MISLPVKIYESDLTPEQCRYIELLMMPKRPSKAGRPKEWLVYLIINAIMYVVRSGCQWRMLPIGFPPWHTVYYHYNKWCKNRTWQKINDALVQKDRMRCKRKSTPSASIIDIQSVKTTEAGGSKGYDAGKKINGRKRHILVDVDGRIIGATVHEGNIQDRDGAKLLLEKLEDKYPSLKLIWADDAYSGKLIQWVKENIDLDLEIVKRSDDIKGFHVLPRLWVVERTFGWLNRFQWLSKDFENLFIVSESLMYIVMISINLVTHIKIFKNQSMTFMFHYGQTQKEYKQIPGMPMPVA</sequence>
<feature type="domain" description="Transposase IS4-like" evidence="1">
    <location>
        <begin position="104"/>
        <end position="259"/>
    </location>
</feature>
<feature type="domain" description="Insertion element IS402-like" evidence="2">
    <location>
        <begin position="16"/>
        <end position="87"/>
    </location>
</feature>
<dbReference type="InterPro" id="IPR025161">
    <property type="entry name" value="IS402-like_dom"/>
</dbReference>
<dbReference type="EMBL" id="FNLL01000008">
    <property type="protein sequence ID" value="SDU42654.1"/>
    <property type="molecule type" value="Genomic_DNA"/>
</dbReference>
<dbReference type="NCBIfam" id="NF033580">
    <property type="entry name" value="transpos_IS5_3"/>
    <property type="match status" value="1"/>
</dbReference>
<dbReference type="InterPro" id="IPR002559">
    <property type="entry name" value="Transposase_11"/>
</dbReference>
<dbReference type="Pfam" id="PF13340">
    <property type="entry name" value="DUF4096"/>
    <property type="match status" value="1"/>
</dbReference>
<dbReference type="GO" id="GO:0006313">
    <property type="term" value="P:DNA transposition"/>
    <property type="evidence" value="ECO:0007669"/>
    <property type="project" value="InterPro"/>
</dbReference>
<evidence type="ECO:0000259" key="2">
    <source>
        <dbReference type="Pfam" id="PF13340"/>
    </source>
</evidence>
<reference evidence="4" key="1">
    <citation type="submission" date="2016-10" db="EMBL/GenBank/DDBJ databases">
        <authorList>
            <person name="Varghese N."/>
            <person name="Submissions S."/>
        </authorList>
    </citation>
    <scope>NUCLEOTIDE SEQUENCE [LARGE SCALE GENOMIC DNA]</scope>
    <source>
        <strain evidence="4">DSM 3384</strain>
    </source>
</reference>
<keyword evidence="4" id="KW-1185">Reference proteome</keyword>
<evidence type="ECO:0000259" key="1">
    <source>
        <dbReference type="Pfam" id="PF01609"/>
    </source>
</evidence>
<evidence type="ECO:0000313" key="3">
    <source>
        <dbReference type="EMBL" id="SDU42654.1"/>
    </source>
</evidence>
<organism evidence="3 4">
    <name type="scientific">Desulfobacula phenolica</name>
    <dbReference type="NCBI Taxonomy" id="90732"/>
    <lineage>
        <taxon>Bacteria</taxon>
        <taxon>Pseudomonadati</taxon>
        <taxon>Thermodesulfobacteriota</taxon>
        <taxon>Desulfobacteria</taxon>
        <taxon>Desulfobacterales</taxon>
        <taxon>Desulfobacteraceae</taxon>
        <taxon>Desulfobacula</taxon>
    </lineage>
</organism>
<dbReference type="AlphaFoldDB" id="A0A1H2IEY8"/>
<dbReference type="PANTHER" id="PTHR30007:SF0">
    <property type="entry name" value="TRANSPOSASE"/>
    <property type="match status" value="1"/>
</dbReference>
<dbReference type="GO" id="GO:0003677">
    <property type="term" value="F:DNA binding"/>
    <property type="evidence" value="ECO:0007669"/>
    <property type="project" value="InterPro"/>
</dbReference>
<name>A0A1H2IEY8_9BACT</name>
<dbReference type="Proteomes" id="UP000199608">
    <property type="component" value="Unassembled WGS sequence"/>
</dbReference>
<gene>
    <name evidence="3" type="ORF">SAMN04487931_108135</name>
</gene>
<accession>A0A1H2IEY8</accession>
<proteinExistence type="predicted"/>
<protein>
    <submittedName>
        <fullName evidence="3">Putative transposase</fullName>
    </submittedName>
</protein>
<dbReference type="GO" id="GO:0004803">
    <property type="term" value="F:transposase activity"/>
    <property type="evidence" value="ECO:0007669"/>
    <property type="project" value="InterPro"/>
</dbReference>